<accession>S3BV16</accession>
<reference evidence="2 3" key="1">
    <citation type="journal article" date="2013" name="BMC Genomics">
        <title>The genome and transcriptome of the pine saprophyte Ophiostoma piceae, and a comparison with the bark beetle-associated pine pathogen Grosmannia clavigera.</title>
        <authorList>
            <person name="Haridas S."/>
            <person name="Wang Y."/>
            <person name="Lim L."/>
            <person name="Massoumi Alamouti S."/>
            <person name="Jackman S."/>
            <person name="Docking R."/>
            <person name="Robertson G."/>
            <person name="Birol I."/>
            <person name="Bohlmann J."/>
            <person name="Breuil C."/>
        </authorList>
    </citation>
    <scope>NUCLEOTIDE SEQUENCE [LARGE SCALE GENOMIC DNA]</scope>
    <source>
        <strain evidence="2 3">UAMH 11346</strain>
    </source>
</reference>
<feature type="region of interest" description="Disordered" evidence="1">
    <location>
        <begin position="517"/>
        <end position="544"/>
    </location>
</feature>
<keyword evidence="3" id="KW-1185">Reference proteome</keyword>
<feature type="compositionally biased region" description="Basic and acidic residues" evidence="1">
    <location>
        <begin position="376"/>
        <end position="388"/>
    </location>
</feature>
<sequence>MVVHVHADVVHEKTGNHGDDAEADAAIVHIGIRLGIGFLAGSNDSAVKGAVGAADAGQVSNGLGAGLCREDDHIGDEASDIDRRGIGVGRQRLELRQTCADELVFEVRHELRGKDVVVHGIAEGAADNAHGESQRRGRGDEVLRTDDHGDERCGHDNTADAKAGNGKHDIDGTHVVDARGGEGAAAGRHDSTRRKEQPAVAAAPLCENAQGADAADKHGDGKGQAAQADTDGVVAVDVVGLRGPEHEDREEVGAGHEGDQEREPHGAGARGRARGARVVVVDEAARHHGELGKAELPDGKGDEHHDSQNKRHDDVGAVPVVLVAAPEQAGNKQHGAADGQQAADGIDARQEVAAPRVQAEGVGARRRVVEDGQDQEAGKGVDGREHADVAPAGVGGNEVGPQHGGRKGQHGEDEHANVGAALARGSNLGGAGQSSQLVDAGADARDGHAGNEVVHAVGKGADELAGDDEGTAEQRHVAAAKEVGEGPHKGADGGRRQQVAGDEPDPAVDAANVVVDDGGDAAPEVDGDLGAGPEESHADEGHEAGAGHGLFWGCGSRGGRGWRRGLDVGGHGLEVDGVRMVDADDVVLDARVVFGAAADMLLLSRVSSVCFSDGWSDGRSDGRSVGFCCDVDEAVEAAAVIMVAVEAVGEADEWASSSVDGRRMASLFLMPGMM</sequence>
<feature type="compositionally biased region" description="Basic and acidic residues" evidence="1">
    <location>
        <begin position="129"/>
        <end position="159"/>
    </location>
</feature>
<protein>
    <submittedName>
        <fullName evidence="2">Uncharacterized protein</fullName>
    </submittedName>
</protein>
<feature type="compositionally biased region" description="Basic and acidic residues" evidence="1">
    <location>
        <begin position="166"/>
        <end position="180"/>
    </location>
</feature>
<evidence type="ECO:0000256" key="1">
    <source>
        <dbReference type="SAM" id="MobiDB-lite"/>
    </source>
</evidence>
<feature type="compositionally biased region" description="Basic and acidic residues" evidence="1">
    <location>
        <begin position="243"/>
        <end position="265"/>
    </location>
</feature>
<feature type="compositionally biased region" description="Basic and acidic residues" evidence="1">
    <location>
        <begin position="482"/>
        <end position="495"/>
    </location>
</feature>
<gene>
    <name evidence="2" type="ORF">F503_03689</name>
</gene>
<organism evidence="2 3">
    <name type="scientific">Ophiostoma piceae (strain UAMH 11346)</name>
    <name type="common">Sap stain fungus</name>
    <dbReference type="NCBI Taxonomy" id="1262450"/>
    <lineage>
        <taxon>Eukaryota</taxon>
        <taxon>Fungi</taxon>
        <taxon>Dikarya</taxon>
        <taxon>Ascomycota</taxon>
        <taxon>Pezizomycotina</taxon>
        <taxon>Sordariomycetes</taxon>
        <taxon>Sordariomycetidae</taxon>
        <taxon>Ophiostomatales</taxon>
        <taxon>Ophiostomataceae</taxon>
        <taxon>Ophiostoma</taxon>
    </lineage>
</organism>
<dbReference type="VEuPathDB" id="FungiDB:F503_03689"/>
<feature type="compositionally biased region" description="Basic and acidic residues" evidence="1">
    <location>
        <begin position="187"/>
        <end position="197"/>
    </location>
</feature>
<evidence type="ECO:0000313" key="3">
    <source>
        <dbReference type="Proteomes" id="UP000016923"/>
    </source>
</evidence>
<feature type="compositionally biased region" description="Basic and acidic residues" evidence="1">
    <location>
        <begin position="283"/>
        <end position="312"/>
    </location>
</feature>
<feature type="compositionally biased region" description="Acidic residues" evidence="1">
    <location>
        <begin position="517"/>
        <end position="527"/>
    </location>
</feature>
<feature type="compositionally biased region" description="Basic and acidic residues" evidence="1">
    <location>
        <begin position="534"/>
        <end position="544"/>
    </location>
</feature>
<feature type="region of interest" description="Disordered" evidence="1">
    <location>
        <begin position="362"/>
        <end position="445"/>
    </location>
</feature>
<feature type="region of interest" description="Disordered" evidence="1">
    <location>
        <begin position="123"/>
        <end position="312"/>
    </location>
</feature>
<feature type="compositionally biased region" description="Low complexity" evidence="1">
    <location>
        <begin position="224"/>
        <end position="240"/>
    </location>
</feature>
<evidence type="ECO:0000313" key="2">
    <source>
        <dbReference type="EMBL" id="EPE05084.1"/>
    </source>
</evidence>
<dbReference type="Proteomes" id="UP000016923">
    <property type="component" value="Unassembled WGS sequence"/>
</dbReference>
<dbReference type="HOGENOM" id="CLU_407730_0_0_1"/>
<feature type="region of interest" description="Disordered" evidence="1">
    <location>
        <begin position="463"/>
        <end position="504"/>
    </location>
</feature>
<name>S3BV16_OPHP1</name>
<dbReference type="OMA" id="QTCADEL"/>
<proteinExistence type="predicted"/>
<dbReference type="AlphaFoldDB" id="S3BV16"/>
<dbReference type="EMBL" id="KE148157">
    <property type="protein sequence ID" value="EPE05084.1"/>
    <property type="molecule type" value="Genomic_DNA"/>
</dbReference>